<evidence type="ECO:0000313" key="1">
    <source>
        <dbReference type="EMBL" id="KAA8996337.1"/>
    </source>
</evidence>
<protein>
    <submittedName>
        <fullName evidence="1">Uncharacterized protein</fullName>
    </submittedName>
</protein>
<sequence>MQKKDYDLLIEEKRREVTEIKMAMEQSRLKFKKALSDFTEQWYRSYARKLIVNNPDTAGQLTDSELQELKNEVEKLAGSACEFVDLHFDKDNLWWHIKENTYGYSEYQDKRIPHILSEEATYLFGRLGLLFKNHNIIKIGVESGYRDESYKFDFVIDQSGKKNEIKLRHIGDFPVHLTGIIKEYGNLHEKAKSSGFQIERLLEEKRRNSIGDLWDSL</sequence>
<organism evidence="1 2">
    <name type="scientific">Paenibacillus spiritus</name>
    <dbReference type="NCBI Taxonomy" id="2496557"/>
    <lineage>
        <taxon>Bacteria</taxon>
        <taxon>Bacillati</taxon>
        <taxon>Bacillota</taxon>
        <taxon>Bacilli</taxon>
        <taxon>Bacillales</taxon>
        <taxon>Paenibacillaceae</taxon>
        <taxon>Paenibacillus</taxon>
    </lineage>
</organism>
<reference evidence="1 2" key="1">
    <citation type="submission" date="2019-09" db="EMBL/GenBank/DDBJ databases">
        <title>Bacillus ochoae sp. nov., Paenibacillus whitsoniae sp. nov., Paenibacillus spiritus sp. nov. Isolated from the Mars Exploration Rover during spacecraft assembly.</title>
        <authorList>
            <person name="Seuylemezian A."/>
            <person name="Vaishampayan P."/>
        </authorList>
    </citation>
    <scope>NUCLEOTIDE SEQUENCE [LARGE SCALE GENOMIC DNA]</scope>
    <source>
        <strain evidence="1 2">MER_111</strain>
    </source>
</reference>
<gene>
    <name evidence="1" type="ORF">F4V43_18680</name>
</gene>
<dbReference type="RefSeq" id="WP_150459785.1">
    <property type="nucleotide sequence ID" value="NZ_VYKK01000035.1"/>
</dbReference>
<dbReference type="OrthoDB" id="2987622at2"/>
<evidence type="ECO:0000313" key="2">
    <source>
        <dbReference type="Proteomes" id="UP000367750"/>
    </source>
</evidence>
<proteinExistence type="predicted"/>
<dbReference type="EMBL" id="VYKK01000035">
    <property type="protein sequence ID" value="KAA8996337.1"/>
    <property type="molecule type" value="Genomic_DNA"/>
</dbReference>
<accession>A0A5J5FUC8</accession>
<keyword evidence="2" id="KW-1185">Reference proteome</keyword>
<dbReference type="AlphaFoldDB" id="A0A5J5FUC8"/>
<name>A0A5J5FUC8_9BACL</name>
<dbReference type="Proteomes" id="UP000367750">
    <property type="component" value="Unassembled WGS sequence"/>
</dbReference>
<comment type="caution">
    <text evidence="1">The sequence shown here is derived from an EMBL/GenBank/DDBJ whole genome shotgun (WGS) entry which is preliminary data.</text>
</comment>